<keyword evidence="1" id="KW-0560">Oxidoreductase</keyword>
<protein>
    <submittedName>
        <fullName evidence="6">3-hydroxyisobutyrate dehydrogenase</fullName>
    </submittedName>
</protein>
<dbReference type="GO" id="GO:0050661">
    <property type="term" value="F:NADP binding"/>
    <property type="evidence" value="ECO:0007669"/>
    <property type="project" value="InterPro"/>
</dbReference>
<reference evidence="6 7" key="1">
    <citation type="journal article" date="2016" name="PLoS ONE">
        <title>Complete Genome Sequence and Comparative Genomics of a Novel Myxobacterium Myxococcus hansupus.</title>
        <authorList>
            <person name="Sharma G."/>
            <person name="Narwani T."/>
            <person name="Subramanian S."/>
        </authorList>
    </citation>
    <scope>NUCLEOTIDE SEQUENCE [LARGE SCALE GENOMIC DNA]</scope>
    <source>
        <strain evidence="7">mixupus</strain>
    </source>
</reference>
<dbReference type="InterPro" id="IPR013328">
    <property type="entry name" value="6PGD_dom2"/>
</dbReference>
<dbReference type="Gene3D" id="1.10.1040.10">
    <property type="entry name" value="N-(1-d-carboxylethyl)-l-norvaline Dehydrogenase, domain 2"/>
    <property type="match status" value="1"/>
</dbReference>
<keyword evidence="2" id="KW-0520">NAD</keyword>
<dbReference type="InterPro" id="IPR006115">
    <property type="entry name" value="6PGDH_NADP-bd"/>
</dbReference>
<dbReference type="PANTHER" id="PTHR43580:SF2">
    <property type="entry name" value="CYTOKINE-LIKE NUCLEAR FACTOR N-PAC"/>
    <property type="match status" value="1"/>
</dbReference>
<dbReference type="InterPro" id="IPR002204">
    <property type="entry name" value="3-OH-isobutyrate_DH-rel_CS"/>
</dbReference>
<organism evidence="6 7">
    <name type="scientific">Pseudomyxococcus hansupus</name>
    <dbReference type="NCBI Taxonomy" id="1297742"/>
    <lineage>
        <taxon>Bacteria</taxon>
        <taxon>Pseudomonadati</taxon>
        <taxon>Myxococcota</taxon>
        <taxon>Myxococcia</taxon>
        <taxon>Myxococcales</taxon>
        <taxon>Cystobacterineae</taxon>
        <taxon>Myxococcaceae</taxon>
        <taxon>Pseudomyxococcus</taxon>
    </lineage>
</organism>
<dbReference type="PANTHER" id="PTHR43580">
    <property type="entry name" value="OXIDOREDUCTASE GLYR1-RELATED"/>
    <property type="match status" value="1"/>
</dbReference>
<dbReference type="InterPro" id="IPR036291">
    <property type="entry name" value="NAD(P)-bd_dom_sf"/>
</dbReference>
<evidence type="ECO:0000259" key="5">
    <source>
        <dbReference type="Pfam" id="PF14833"/>
    </source>
</evidence>
<feature type="active site" evidence="3">
    <location>
        <position position="189"/>
    </location>
</feature>
<dbReference type="InterPro" id="IPR015815">
    <property type="entry name" value="HIBADH-related"/>
</dbReference>
<dbReference type="InterPro" id="IPR008927">
    <property type="entry name" value="6-PGluconate_DH-like_C_sf"/>
</dbReference>
<evidence type="ECO:0000313" key="6">
    <source>
        <dbReference type="EMBL" id="AKQ65232.1"/>
    </source>
</evidence>
<sequence length="314" mass="32617">MAGPNGADYPDRFWEETRMKIGFVGLGNMGLPMAANLLAAGHTLTVWNRTEAKAAPLKAKGAKVAATPAEAARGAEAVFSMLADDAAVGSAVFGKEGIQAGMSPGALHVSSSTISVALSEKLAEAHASAGQRYVAAPVFGRPAAAESKQLWVVAAGPKQDVERCRPLLEALGRGLTVLGENAPAANVVKLSGNFLIASMMEALAESFALTRKSGIEPKAFLDVFQSVFARSPIFETYAQLIAEEKYSPAGFKLKLGLKDMELVLGAARGAEVPMPLASLVKDQFLGGVAQGHGDLDWSALGALVAERAGLKRGT</sequence>
<dbReference type="EMBL" id="CP012109">
    <property type="protein sequence ID" value="AKQ65232.1"/>
    <property type="molecule type" value="Genomic_DNA"/>
</dbReference>
<dbReference type="SUPFAM" id="SSF48179">
    <property type="entry name" value="6-phosphogluconate dehydrogenase C-terminal domain-like"/>
    <property type="match status" value="1"/>
</dbReference>
<accession>A0A0H4XBE5</accession>
<dbReference type="PATRIC" id="fig|1297742.4.peg.2168"/>
<dbReference type="PROSITE" id="PS00895">
    <property type="entry name" value="3_HYDROXYISOBUT_DH"/>
    <property type="match status" value="1"/>
</dbReference>
<gene>
    <name evidence="6" type="ORF">A176_002144</name>
</gene>
<feature type="domain" description="3-hydroxyisobutyrate dehydrogenase-like NAD-binding" evidence="5">
    <location>
        <begin position="184"/>
        <end position="300"/>
    </location>
</feature>
<dbReference type="InterPro" id="IPR051265">
    <property type="entry name" value="HIBADH-related_NP60_sf"/>
</dbReference>
<dbReference type="eggNOG" id="COG2084">
    <property type="taxonomic scope" value="Bacteria"/>
</dbReference>
<dbReference type="GO" id="GO:0016054">
    <property type="term" value="P:organic acid catabolic process"/>
    <property type="evidence" value="ECO:0007669"/>
    <property type="project" value="UniProtKB-ARBA"/>
</dbReference>
<proteinExistence type="predicted"/>
<dbReference type="Pfam" id="PF14833">
    <property type="entry name" value="NAD_binding_11"/>
    <property type="match status" value="1"/>
</dbReference>
<evidence type="ECO:0000313" key="7">
    <source>
        <dbReference type="Proteomes" id="UP000009026"/>
    </source>
</evidence>
<dbReference type="AlphaFoldDB" id="A0A0H4XBE5"/>
<dbReference type="GO" id="GO:0016491">
    <property type="term" value="F:oxidoreductase activity"/>
    <property type="evidence" value="ECO:0007669"/>
    <property type="project" value="UniProtKB-KW"/>
</dbReference>
<dbReference type="InterPro" id="IPR029154">
    <property type="entry name" value="HIBADH-like_NADP-bd"/>
</dbReference>
<dbReference type="Gene3D" id="3.40.50.720">
    <property type="entry name" value="NAD(P)-binding Rossmann-like Domain"/>
    <property type="match status" value="1"/>
</dbReference>
<evidence type="ECO:0000256" key="3">
    <source>
        <dbReference type="PIRSR" id="PIRSR000103-1"/>
    </source>
</evidence>
<dbReference type="KEGG" id="mym:A176_002144"/>
<dbReference type="Pfam" id="PF03446">
    <property type="entry name" value="NAD_binding_2"/>
    <property type="match status" value="1"/>
</dbReference>
<evidence type="ECO:0000256" key="2">
    <source>
        <dbReference type="ARBA" id="ARBA00023027"/>
    </source>
</evidence>
<dbReference type="PIRSF" id="PIRSF000103">
    <property type="entry name" value="HIBADH"/>
    <property type="match status" value="1"/>
</dbReference>
<dbReference type="STRING" id="1297742.A176_002144"/>
<name>A0A0H4XBE5_9BACT</name>
<dbReference type="SUPFAM" id="SSF51735">
    <property type="entry name" value="NAD(P)-binding Rossmann-fold domains"/>
    <property type="match status" value="1"/>
</dbReference>
<evidence type="ECO:0000259" key="4">
    <source>
        <dbReference type="Pfam" id="PF03446"/>
    </source>
</evidence>
<dbReference type="GO" id="GO:0051287">
    <property type="term" value="F:NAD binding"/>
    <property type="evidence" value="ECO:0007669"/>
    <property type="project" value="InterPro"/>
</dbReference>
<dbReference type="Proteomes" id="UP000009026">
    <property type="component" value="Chromosome"/>
</dbReference>
<feature type="domain" description="6-phosphogluconate dehydrogenase NADP-binding" evidence="4">
    <location>
        <begin position="20"/>
        <end position="179"/>
    </location>
</feature>
<keyword evidence="7" id="KW-1185">Reference proteome</keyword>
<evidence type="ECO:0000256" key="1">
    <source>
        <dbReference type="ARBA" id="ARBA00023002"/>
    </source>
</evidence>